<dbReference type="Proteomes" id="UP000178129">
    <property type="component" value="Unassembled WGS sequence"/>
</dbReference>
<evidence type="ECO:0000256" key="5">
    <source>
        <dbReference type="SAM" id="Phobius"/>
    </source>
</evidence>
<name>A0A1E1KZU5_9HELO</name>
<feature type="transmembrane region" description="Helical" evidence="5">
    <location>
        <begin position="165"/>
        <end position="189"/>
    </location>
</feature>
<dbReference type="AlphaFoldDB" id="A0A1E1KZU5"/>
<keyword evidence="8" id="KW-1185">Reference proteome</keyword>
<evidence type="ECO:0000259" key="6">
    <source>
        <dbReference type="PROSITE" id="PS50850"/>
    </source>
</evidence>
<evidence type="ECO:0000256" key="4">
    <source>
        <dbReference type="ARBA" id="ARBA00023136"/>
    </source>
</evidence>
<sequence length="402" mass="42883">MTFLRDPENGGHIEIAAIGAGLTAYSSDNEKTIHEGAIGHSDDIERQCSRGSIKPSPQDHKNGLSCFNSTTSTRSHISGIAINLTSKSKKARLPLTSLPISDLDNYIAGWESQNDPEMPADSPQSRKCLLIALLGSITFISPLARSMFAPAVSFMDADFHNDSTILASLAVSIYVLGYAIGPLILAPLCEIYGRQYVLTGANACFCIWQIGCALTPNLSSLIVFRFLAGVGGSGCITIGGGVIADLFEPDQRGLASSLDSLGPLFGPVVGPICGGFIAQRIGWRFGFCLYLEPLSLLGLSLQKELNRPSLRQLLQSIRCTSHSLPNSAKRPHPALKNALPLTNYLPVVSLSGRGMRASLSPIHDPTQVFSETYGWEPENCGLAYISLGFGFLLGSGIVAKIS</sequence>
<gene>
    <name evidence="7" type="ORF">RCO7_07576</name>
</gene>
<evidence type="ECO:0000256" key="1">
    <source>
        <dbReference type="ARBA" id="ARBA00004141"/>
    </source>
</evidence>
<feature type="transmembrane region" description="Helical" evidence="5">
    <location>
        <begin position="222"/>
        <end position="247"/>
    </location>
</feature>
<dbReference type="Gene3D" id="1.20.1720.10">
    <property type="entry name" value="Multidrug resistance protein D"/>
    <property type="match status" value="1"/>
</dbReference>
<dbReference type="InterPro" id="IPR036259">
    <property type="entry name" value="MFS_trans_sf"/>
</dbReference>
<dbReference type="PANTHER" id="PTHR23502">
    <property type="entry name" value="MAJOR FACILITATOR SUPERFAMILY"/>
    <property type="match status" value="1"/>
</dbReference>
<protein>
    <recommendedName>
        <fullName evidence="6">Major facilitator superfamily (MFS) profile domain-containing protein</fullName>
    </recommendedName>
</protein>
<feature type="domain" description="Major facilitator superfamily (MFS) profile" evidence="6">
    <location>
        <begin position="130"/>
        <end position="402"/>
    </location>
</feature>
<organism evidence="7 8">
    <name type="scientific">Rhynchosporium graminicola</name>
    <dbReference type="NCBI Taxonomy" id="2792576"/>
    <lineage>
        <taxon>Eukaryota</taxon>
        <taxon>Fungi</taxon>
        <taxon>Dikarya</taxon>
        <taxon>Ascomycota</taxon>
        <taxon>Pezizomycotina</taxon>
        <taxon>Leotiomycetes</taxon>
        <taxon>Helotiales</taxon>
        <taxon>Ploettnerulaceae</taxon>
        <taxon>Rhynchosporium</taxon>
    </lineage>
</organism>
<dbReference type="GO" id="GO:0016020">
    <property type="term" value="C:membrane"/>
    <property type="evidence" value="ECO:0007669"/>
    <property type="project" value="UniProtKB-SubCell"/>
</dbReference>
<dbReference type="PROSITE" id="PS50850">
    <property type="entry name" value="MFS"/>
    <property type="match status" value="1"/>
</dbReference>
<keyword evidence="4 5" id="KW-0472">Membrane</keyword>
<dbReference type="PANTHER" id="PTHR23502:SF33">
    <property type="entry name" value="MAJOR FACILITATOR SUPERFAMILY (MFS) PROFILE DOMAIN-CONTAINING PROTEIN-RELATED"/>
    <property type="match status" value="1"/>
</dbReference>
<reference evidence="8" key="1">
    <citation type="submission" date="2016-03" db="EMBL/GenBank/DDBJ databases">
        <authorList>
            <person name="Ploux O."/>
        </authorList>
    </citation>
    <scope>NUCLEOTIDE SEQUENCE [LARGE SCALE GENOMIC DNA]</scope>
    <source>
        <strain evidence="8">UK7</strain>
    </source>
</reference>
<dbReference type="SUPFAM" id="SSF103473">
    <property type="entry name" value="MFS general substrate transporter"/>
    <property type="match status" value="1"/>
</dbReference>
<dbReference type="InParanoid" id="A0A1E1KZU5"/>
<accession>A0A1E1KZU5</accession>
<feature type="transmembrane region" description="Helical" evidence="5">
    <location>
        <begin position="128"/>
        <end position="145"/>
    </location>
</feature>
<comment type="subcellular location">
    <subcellularLocation>
        <location evidence="1">Membrane</location>
        <topology evidence="1">Multi-pass membrane protein</topology>
    </subcellularLocation>
</comment>
<evidence type="ECO:0000313" key="8">
    <source>
        <dbReference type="Proteomes" id="UP000178129"/>
    </source>
</evidence>
<evidence type="ECO:0000313" key="7">
    <source>
        <dbReference type="EMBL" id="CZT03787.1"/>
    </source>
</evidence>
<dbReference type="InterPro" id="IPR020846">
    <property type="entry name" value="MFS_dom"/>
</dbReference>
<dbReference type="GO" id="GO:0022857">
    <property type="term" value="F:transmembrane transporter activity"/>
    <property type="evidence" value="ECO:0007669"/>
    <property type="project" value="InterPro"/>
</dbReference>
<keyword evidence="2 5" id="KW-0812">Transmembrane</keyword>
<dbReference type="STRING" id="914237.A0A1E1KZU5"/>
<dbReference type="InterPro" id="IPR011701">
    <property type="entry name" value="MFS"/>
</dbReference>
<dbReference type="EMBL" id="FJUW01000029">
    <property type="protein sequence ID" value="CZT03787.1"/>
    <property type="molecule type" value="Genomic_DNA"/>
</dbReference>
<evidence type="ECO:0000256" key="3">
    <source>
        <dbReference type="ARBA" id="ARBA00022989"/>
    </source>
</evidence>
<keyword evidence="3 5" id="KW-1133">Transmembrane helix</keyword>
<dbReference type="Pfam" id="PF07690">
    <property type="entry name" value="MFS_1"/>
    <property type="match status" value="1"/>
</dbReference>
<comment type="caution">
    <text evidence="7">The sequence shown here is derived from an EMBL/GenBank/DDBJ whole genome shotgun (WGS) entry which is preliminary data.</text>
</comment>
<proteinExistence type="predicted"/>
<evidence type="ECO:0000256" key="2">
    <source>
        <dbReference type="ARBA" id="ARBA00022692"/>
    </source>
</evidence>